<evidence type="ECO:0000256" key="2">
    <source>
        <dbReference type="ARBA" id="ARBA00022741"/>
    </source>
</evidence>
<dbReference type="GO" id="GO:0003924">
    <property type="term" value="F:GTPase activity"/>
    <property type="evidence" value="ECO:0007669"/>
    <property type="project" value="InterPro"/>
</dbReference>
<keyword evidence="1" id="KW-0488">Methylation</keyword>
<dbReference type="PRINTS" id="PR00449">
    <property type="entry name" value="RASTRNSFRMNG"/>
</dbReference>
<evidence type="ECO:0000256" key="3">
    <source>
        <dbReference type="ARBA" id="ARBA00023134"/>
    </source>
</evidence>
<reference evidence="5" key="1">
    <citation type="journal article" date="2016" name="Genome Announc.">
        <title>Draft genome sequences of fungus Aspergillus calidoustus.</title>
        <authorList>
            <person name="Horn F."/>
            <person name="Linde J."/>
            <person name="Mattern D.J."/>
            <person name="Walther G."/>
            <person name="Guthke R."/>
            <person name="Scherlach K."/>
            <person name="Martin K."/>
            <person name="Brakhage A.A."/>
            <person name="Petzke L."/>
            <person name="Valiante V."/>
        </authorList>
    </citation>
    <scope>NUCLEOTIDE SEQUENCE [LARGE SCALE GENOMIC DNA]</scope>
    <source>
        <strain evidence="5">SF006504</strain>
    </source>
</reference>
<dbReference type="Proteomes" id="UP000054771">
    <property type="component" value="Unassembled WGS sequence"/>
</dbReference>
<dbReference type="SMART" id="SM00175">
    <property type="entry name" value="RAB"/>
    <property type="match status" value="1"/>
</dbReference>
<dbReference type="PANTHER" id="PTHR24072">
    <property type="entry name" value="RHO FAMILY GTPASE"/>
    <property type="match status" value="1"/>
</dbReference>
<accession>A0A0U5HMP1</accession>
<dbReference type="EMBL" id="CDMC01000007">
    <property type="protein sequence ID" value="CEN62904.1"/>
    <property type="molecule type" value="Genomic_DNA"/>
</dbReference>
<sequence>MSEKKDIKCVIIGDSGVGKTSLLITRTTKVFPEDVPKLLEFAKTTLRHVSLRLIIVQKLTSRRSAGREYTLQLWDTTWEQGYTRLCSLWYPHTDVFLFCFSIDSWDSLDRVWERWYPEILHMCPDVPSVLVGLKTDLRDDSDMVRELESKKLGPVKFDDAAKLARDLRCAYVECSAREGQGVDKVFEEALAAALLPRKVAKKSPCRIL</sequence>
<evidence type="ECO:0000256" key="1">
    <source>
        <dbReference type="ARBA" id="ARBA00022481"/>
    </source>
</evidence>
<dbReference type="InterPro" id="IPR001806">
    <property type="entry name" value="Small_GTPase"/>
</dbReference>
<name>A0A0U5HMP1_ASPCI</name>
<keyword evidence="2" id="KW-0547">Nucleotide-binding</keyword>
<dbReference type="GO" id="GO:0007264">
    <property type="term" value="P:small GTPase-mediated signal transduction"/>
    <property type="evidence" value="ECO:0007669"/>
    <property type="project" value="InterPro"/>
</dbReference>
<organism evidence="4 5">
    <name type="scientific">Aspergillus calidoustus</name>
    <dbReference type="NCBI Taxonomy" id="454130"/>
    <lineage>
        <taxon>Eukaryota</taxon>
        <taxon>Fungi</taxon>
        <taxon>Dikarya</taxon>
        <taxon>Ascomycota</taxon>
        <taxon>Pezizomycotina</taxon>
        <taxon>Eurotiomycetes</taxon>
        <taxon>Eurotiomycetidae</taxon>
        <taxon>Eurotiales</taxon>
        <taxon>Aspergillaceae</taxon>
        <taxon>Aspergillus</taxon>
        <taxon>Aspergillus subgen. Nidulantes</taxon>
    </lineage>
</organism>
<dbReference type="Pfam" id="PF00071">
    <property type="entry name" value="Ras"/>
    <property type="match status" value="1"/>
</dbReference>
<keyword evidence="3" id="KW-0342">GTP-binding</keyword>
<proteinExistence type="predicted"/>
<dbReference type="Gene3D" id="3.40.50.300">
    <property type="entry name" value="P-loop containing nucleotide triphosphate hydrolases"/>
    <property type="match status" value="1"/>
</dbReference>
<dbReference type="PROSITE" id="PS51419">
    <property type="entry name" value="RAB"/>
    <property type="match status" value="1"/>
</dbReference>
<dbReference type="AlphaFoldDB" id="A0A0U5HMP1"/>
<evidence type="ECO:0000313" key="5">
    <source>
        <dbReference type="Proteomes" id="UP000054771"/>
    </source>
</evidence>
<dbReference type="InterPro" id="IPR005225">
    <property type="entry name" value="Small_GTP-bd"/>
</dbReference>
<keyword evidence="5" id="KW-1185">Reference proteome</keyword>
<evidence type="ECO:0000313" key="4">
    <source>
        <dbReference type="EMBL" id="CEN62904.1"/>
    </source>
</evidence>
<dbReference type="CDD" id="cd00157">
    <property type="entry name" value="Rho"/>
    <property type="match status" value="1"/>
</dbReference>
<dbReference type="InterPro" id="IPR027417">
    <property type="entry name" value="P-loop_NTPase"/>
</dbReference>
<dbReference type="OrthoDB" id="25896at2759"/>
<dbReference type="GO" id="GO:0005525">
    <property type="term" value="F:GTP binding"/>
    <property type="evidence" value="ECO:0007669"/>
    <property type="project" value="UniProtKB-KW"/>
</dbReference>
<dbReference type="InterPro" id="IPR003578">
    <property type="entry name" value="Small_GTPase_Rho"/>
</dbReference>
<dbReference type="STRING" id="454130.A0A0U5HMP1"/>
<dbReference type="NCBIfam" id="TIGR00231">
    <property type="entry name" value="small_GTP"/>
    <property type="match status" value="1"/>
</dbReference>
<protein>
    <submittedName>
        <fullName evidence="4">Uncharacterized protein</fullName>
    </submittedName>
</protein>
<dbReference type="SMART" id="SM00174">
    <property type="entry name" value="RHO"/>
    <property type="match status" value="1"/>
</dbReference>
<dbReference type="SUPFAM" id="SSF52540">
    <property type="entry name" value="P-loop containing nucleoside triphosphate hydrolases"/>
    <property type="match status" value="1"/>
</dbReference>
<dbReference type="PROSITE" id="PS51421">
    <property type="entry name" value="RAS"/>
    <property type="match status" value="1"/>
</dbReference>
<gene>
    <name evidence="4" type="ORF">ASPCAL09532</name>
</gene>
<dbReference type="PROSITE" id="PS51420">
    <property type="entry name" value="RHO"/>
    <property type="match status" value="1"/>
</dbReference>
<dbReference type="SMART" id="SM00173">
    <property type="entry name" value="RAS"/>
    <property type="match status" value="1"/>
</dbReference>